<evidence type="ECO:0000256" key="8">
    <source>
        <dbReference type="ARBA" id="ARBA00023170"/>
    </source>
</evidence>
<dbReference type="PANTHER" id="PTHR30069">
    <property type="entry name" value="TONB-DEPENDENT OUTER MEMBRANE RECEPTOR"/>
    <property type="match status" value="1"/>
</dbReference>
<sequence>MMHKKMSMKPAAAAAAGVCMLMAAPYAAAWEQEESAREEGDVASVVVTATRNAKAVDKIPGAVSVITQQELSTQYLIADDPSQALSTYVPGYAPSRQKMTSTGESLRGRQPLILFDGIPQSNPLRAGMREGYFADSAIIERIEVINGASAMQGMGATGGIINYITKTPRTPGTTYTVNTRFASQFESDSLDWKTGLTVSHKSEAFDMLAYAGVQRRGMGYDGNGRRLGIDNVQGDTLDSHGNDLFVKIGRSFGAQRLQLSVNRFDLSGDGDYRNAPGVVAEGVPTSSEPGTPIGMTPRNKVRSASIDYRHAELAGGQLTAQFFSHDFESLYGATNTSTFQDRAIAPVGTLYDQSQVVADKIGSRITWSRPDLFVQGLELTTGLDWLRDHTQQRLAGTNRVWVPELKFRSLAPFAQLEYEFGPVTLRGGVRHEDAKLEVDTYTTLAAYGGRVVQGGSAEFSKSVKNIGAVWRFAPQWSAFASSSEGFGLPDAGLVLRGVTLANQSVSSLISLQPIVTRNNEIGINWRGAGGQFGISRYDSRSKLGSVIRINSAGIGLVERVPTTVKGWEANAEWRPIKDLSVFGTWATTDGKTAAAQGAPMDIDLGARSQGPDKAVLGANWRVKPQAQLRLQATHLRDRDINIGRRVGTSNLEEHFKGYTLVDAAVTWDSRYGRFGLSVENLFDRQYVGYYSQSAAAVDAANTYAGRGRTFALSWTRGF</sequence>
<organism evidence="15 16">
    <name type="scientific">Massilia consociata</name>
    <dbReference type="NCBI Taxonomy" id="760117"/>
    <lineage>
        <taxon>Bacteria</taxon>
        <taxon>Pseudomonadati</taxon>
        <taxon>Pseudomonadota</taxon>
        <taxon>Betaproteobacteria</taxon>
        <taxon>Burkholderiales</taxon>
        <taxon>Oxalobacteraceae</taxon>
        <taxon>Telluria group</taxon>
        <taxon>Massilia</taxon>
    </lineage>
</organism>
<dbReference type="InterPro" id="IPR036942">
    <property type="entry name" value="Beta-barrel_TonB_sf"/>
</dbReference>
<keyword evidence="4 10" id="KW-1134">Transmembrane beta strand</keyword>
<evidence type="ECO:0000256" key="7">
    <source>
        <dbReference type="ARBA" id="ARBA00023136"/>
    </source>
</evidence>
<dbReference type="CDD" id="cd01347">
    <property type="entry name" value="ligand_gated_channel"/>
    <property type="match status" value="1"/>
</dbReference>
<feature type="signal peptide" evidence="12">
    <location>
        <begin position="1"/>
        <end position="29"/>
    </location>
</feature>
<reference evidence="15 16" key="1">
    <citation type="submission" date="2024-09" db="EMBL/GenBank/DDBJ databases">
        <authorList>
            <person name="Sun Q."/>
            <person name="Mori K."/>
        </authorList>
    </citation>
    <scope>NUCLEOTIDE SEQUENCE [LARGE SCALE GENOMIC DNA]</scope>
    <source>
        <strain evidence="15 16">CCM 7792</strain>
    </source>
</reference>
<dbReference type="Proteomes" id="UP001589773">
    <property type="component" value="Unassembled WGS sequence"/>
</dbReference>
<dbReference type="RefSeq" id="WP_379679297.1">
    <property type="nucleotide sequence ID" value="NZ_JBHLWP010000011.1"/>
</dbReference>
<keyword evidence="16" id="KW-1185">Reference proteome</keyword>
<dbReference type="InterPro" id="IPR012910">
    <property type="entry name" value="Plug_dom"/>
</dbReference>
<feature type="chain" id="PRO_5047341460" evidence="12">
    <location>
        <begin position="30"/>
        <end position="718"/>
    </location>
</feature>
<comment type="similarity">
    <text evidence="2 10 11">Belongs to the TonB-dependent receptor family.</text>
</comment>
<dbReference type="Gene3D" id="2.170.130.10">
    <property type="entry name" value="TonB-dependent receptor, plug domain"/>
    <property type="match status" value="1"/>
</dbReference>
<keyword evidence="8 15" id="KW-0675">Receptor</keyword>
<gene>
    <name evidence="15" type="ORF">ACFFJK_11560</name>
</gene>
<evidence type="ECO:0000256" key="2">
    <source>
        <dbReference type="ARBA" id="ARBA00009810"/>
    </source>
</evidence>
<comment type="caution">
    <text evidence="15">The sequence shown here is derived from an EMBL/GenBank/DDBJ whole genome shotgun (WGS) entry which is preliminary data.</text>
</comment>
<protein>
    <submittedName>
        <fullName evidence="15">TonB-dependent receptor</fullName>
    </submittedName>
</protein>
<evidence type="ECO:0000256" key="11">
    <source>
        <dbReference type="RuleBase" id="RU003357"/>
    </source>
</evidence>
<evidence type="ECO:0000256" key="5">
    <source>
        <dbReference type="ARBA" id="ARBA00022692"/>
    </source>
</evidence>
<comment type="subcellular location">
    <subcellularLocation>
        <location evidence="1 10">Cell outer membrane</location>
        <topology evidence="1 10">Multi-pass membrane protein</topology>
    </subcellularLocation>
</comment>
<evidence type="ECO:0000256" key="6">
    <source>
        <dbReference type="ARBA" id="ARBA00023077"/>
    </source>
</evidence>
<evidence type="ECO:0000256" key="1">
    <source>
        <dbReference type="ARBA" id="ARBA00004571"/>
    </source>
</evidence>
<keyword evidence="7 10" id="KW-0472">Membrane</keyword>
<dbReference type="PROSITE" id="PS52016">
    <property type="entry name" value="TONB_DEPENDENT_REC_3"/>
    <property type="match status" value="1"/>
</dbReference>
<accession>A0ABV6FG62</accession>
<dbReference type="Pfam" id="PF07715">
    <property type="entry name" value="Plug"/>
    <property type="match status" value="1"/>
</dbReference>
<evidence type="ECO:0000313" key="16">
    <source>
        <dbReference type="Proteomes" id="UP001589773"/>
    </source>
</evidence>
<evidence type="ECO:0000313" key="15">
    <source>
        <dbReference type="EMBL" id="MFC0252526.1"/>
    </source>
</evidence>
<dbReference type="InterPro" id="IPR039426">
    <property type="entry name" value="TonB-dep_rcpt-like"/>
</dbReference>
<dbReference type="InterPro" id="IPR037066">
    <property type="entry name" value="Plug_dom_sf"/>
</dbReference>
<keyword evidence="3 10" id="KW-0813">Transport</keyword>
<feature type="domain" description="TonB-dependent receptor-like beta-barrel" evidence="13">
    <location>
        <begin position="277"/>
        <end position="681"/>
    </location>
</feature>
<evidence type="ECO:0000256" key="10">
    <source>
        <dbReference type="PROSITE-ProRule" id="PRU01360"/>
    </source>
</evidence>
<dbReference type="EMBL" id="JBHLWP010000011">
    <property type="protein sequence ID" value="MFC0252526.1"/>
    <property type="molecule type" value="Genomic_DNA"/>
</dbReference>
<keyword evidence="5 10" id="KW-0812">Transmembrane</keyword>
<evidence type="ECO:0000256" key="4">
    <source>
        <dbReference type="ARBA" id="ARBA00022452"/>
    </source>
</evidence>
<name>A0ABV6FG62_9BURK</name>
<feature type="domain" description="TonB-dependent receptor plug" evidence="14">
    <location>
        <begin position="57"/>
        <end position="160"/>
    </location>
</feature>
<keyword evidence="12" id="KW-0732">Signal</keyword>
<evidence type="ECO:0000259" key="14">
    <source>
        <dbReference type="Pfam" id="PF07715"/>
    </source>
</evidence>
<dbReference type="Gene3D" id="2.40.170.20">
    <property type="entry name" value="TonB-dependent receptor, beta-barrel domain"/>
    <property type="match status" value="1"/>
</dbReference>
<proteinExistence type="inferred from homology"/>
<evidence type="ECO:0000256" key="3">
    <source>
        <dbReference type="ARBA" id="ARBA00022448"/>
    </source>
</evidence>
<dbReference type="SUPFAM" id="SSF56935">
    <property type="entry name" value="Porins"/>
    <property type="match status" value="1"/>
</dbReference>
<dbReference type="Pfam" id="PF00593">
    <property type="entry name" value="TonB_dep_Rec_b-barrel"/>
    <property type="match status" value="1"/>
</dbReference>
<keyword evidence="6 11" id="KW-0798">TonB box</keyword>
<dbReference type="PANTHER" id="PTHR30069:SF42">
    <property type="entry name" value="FERRIC AEROBACTIN RECEPTOR"/>
    <property type="match status" value="1"/>
</dbReference>
<evidence type="ECO:0000259" key="13">
    <source>
        <dbReference type="Pfam" id="PF00593"/>
    </source>
</evidence>
<dbReference type="InterPro" id="IPR000531">
    <property type="entry name" value="Beta-barrel_TonB"/>
</dbReference>
<keyword evidence="9 10" id="KW-0998">Cell outer membrane</keyword>
<evidence type="ECO:0000256" key="9">
    <source>
        <dbReference type="ARBA" id="ARBA00023237"/>
    </source>
</evidence>
<evidence type="ECO:0000256" key="12">
    <source>
        <dbReference type="SAM" id="SignalP"/>
    </source>
</evidence>